<keyword evidence="2" id="KW-1185">Reference proteome</keyword>
<reference evidence="1 2" key="1">
    <citation type="submission" date="2017-03" db="EMBL/GenBank/DDBJ databases">
        <authorList>
            <person name="Afonso C.L."/>
            <person name="Miller P.J."/>
            <person name="Scott M.A."/>
            <person name="Spackman E."/>
            <person name="Goraichik I."/>
            <person name="Dimitrov K.M."/>
            <person name="Suarez D.L."/>
            <person name="Swayne D.E."/>
        </authorList>
    </citation>
    <scope>NUCLEOTIDE SEQUENCE [LARGE SCALE GENOMIC DNA]</scope>
    <source>
        <strain evidence="1">PRJEB14757</strain>
    </source>
</reference>
<evidence type="ECO:0000313" key="1">
    <source>
        <dbReference type="EMBL" id="SLM28676.1"/>
    </source>
</evidence>
<gene>
    <name evidence="1" type="ORF">MTBBW1_1430048</name>
</gene>
<sequence length="36" mass="3987">MDVIAQIAQIDVASVEKILKNEQIDIPLHLLGDNTK</sequence>
<name>A0A1W1H8B6_9BACT</name>
<protein>
    <submittedName>
        <fullName evidence="1">Uncharacterized protein</fullName>
    </submittedName>
</protein>
<evidence type="ECO:0000313" key="2">
    <source>
        <dbReference type="Proteomes" id="UP000191931"/>
    </source>
</evidence>
<organism evidence="1 2">
    <name type="scientific">Desulfamplus magnetovallimortis</name>
    <dbReference type="NCBI Taxonomy" id="1246637"/>
    <lineage>
        <taxon>Bacteria</taxon>
        <taxon>Pseudomonadati</taxon>
        <taxon>Thermodesulfobacteriota</taxon>
        <taxon>Desulfobacteria</taxon>
        <taxon>Desulfobacterales</taxon>
        <taxon>Desulfobacteraceae</taxon>
        <taxon>Desulfamplus</taxon>
    </lineage>
</organism>
<dbReference type="Proteomes" id="UP000191931">
    <property type="component" value="Unassembled WGS sequence"/>
</dbReference>
<dbReference type="STRING" id="1246637.MTBBW1_1430048"/>
<proteinExistence type="predicted"/>
<dbReference type="AlphaFoldDB" id="A0A1W1H8B6"/>
<dbReference type="EMBL" id="FWEV01000050">
    <property type="protein sequence ID" value="SLM28676.1"/>
    <property type="molecule type" value="Genomic_DNA"/>
</dbReference>
<accession>A0A1W1H8B6</accession>